<evidence type="ECO:0008006" key="3">
    <source>
        <dbReference type="Google" id="ProtNLM"/>
    </source>
</evidence>
<dbReference type="Proteomes" id="UP000070700">
    <property type="component" value="Unassembled WGS sequence"/>
</dbReference>
<dbReference type="KEGG" id="psco:LY89DRAFT_410943"/>
<dbReference type="RefSeq" id="XP_018060727.1">
    <property type="nucleotide sequence ID" value="XM_018207324.1"/>
</dbReference>
<dbReference type="OrthoDB" id="5275938at2759"/>
<evidence type="ECO:0000313" key="1">
    <source>
        <dbReference type="EMBL" id="KUJ06372.1"/>
    </source>
</evidence>
<gene>
    <name evidence="1" type="ORF">LY89DRAFT_410943</name>
</gene>
<keyword evidence="2" id="KW-1185">Reference proteome</keyword>
<name>A0A132B1W7_MOLSC</name>
<dbReference type="EMBL" id="KQ947447">
    <property type="protein sequence ID" value="KUJ06372.1"/>
    <property type="molecule type" value="Genomic_DNA"/>
</dbReference>
<reference evidence="1 2" key="1">
    <citation type="submission" date="2015-10" db="EMBL/GenBank/DDBJ databases">
        <title>Full genome of DAOMC 229536 Phialocephala scopiformis, a fungal endophyte of spruce producing the potent anti-insectan compound rugulosin.</title>
        <authorList>
            <consortium name="DOE Joint Genome Institute"/>
            <person name="Walker A.K."/>
            <person name="Frasz S.L."/>
            <person name="Seifert K.A."/>
            <person name="Miller J.D."/>
            <person name="Mondo S.J."/>
            <person name="Labutti K."/>
            <person name="Lipzen A."/>
            <person name="Dockter R."/>
            <person name="Kennedy M."/>
            <person name="Grigoriev I.V."/>
            <person name="Spatafora J.W."/>
        </authorList>
    </citation>
    <scope>NUCLEOTIDE SEQUENCE [LARGE SCALE GENOMIC DNA]</scope>
    <source>
        <strain evidence="1 2">CBS 120377</strain>
    </source>
</reference>
<organism evidence="1 2">
    <name type="scientific">Mollisia scopiformis</name>
    <name type="common">Conifer needle endophyte fungus</name>
    <name type="synonym">Phialocephala scopiformis</name>
    <dbReference type="NCBI Taxonomy" id="149040"/>
    <lineage>
        <taxon>Eukaryota</taxon>
        <taxon>Fungi</taxon>
        <taxon>Dikarya</taxon>
        <taxon>Ascomycota</taxon>
        <taxon>Pezizomycotina</taxon>
        <taxon>Leotiomycetes</taxon>
        <taxon>Helotiales</taxon>
        <taxon>Mollisiaceae</taxon>
        <taxon>Mollisia</taxon>
    </lineage>
</organism>
<evidence type="ECO:0000313" key="2">
    <source>
        <dbReference type="Proteomes" id="UP000070700"/>
    </source>
</evidence>
<sequence length="331" mass="37448">MAAESKPNNDPFAFVPRPSIPTPNPFVFKTGDTRILITHNKERIEGEVSSHALCLASPVWEKFIFPPWNSNDAAETSDTAKPIDFSEDDSAALLTLFNIAHLRFHEVPACLPYKVLLQVAVLCDQYDCVNLVRPWLSETQWLKDSADEAVKTDQEQWLFIAWVFGLEDVFDQLATHLVQTIQVQGDGESWRSLTPMPPLIMESILSCRINLLASLLDIPYVLLNKYEAATDTIIHCIHRIGYCDLVIYASILRNLRLYALYPRLRPQDFAKTVNELAAVLESINIHQPPASDCLVHSSCCDTTFKSRVAEQLVNPSKPLLPFHHSHFQLLK</sequence>
<dbReference type="AlphaFoldDB" id="A0A132B1W7"/>
<protein>
    <recommendedName>
        <fullName evidence="3">BTB domain-containing protein</fullName>
    </recommendedName>
</protein>
<dbReference type="GeneID" id="28817050"/>
<dbReference type="InParanoid" id="A0A132B1W7"/>
<accession>A0A132B1W7</accession>
<proteinExistence type="predicted"/>